<reference evidence="3" key="1">
    <citation type="submission" date="2021-02" db="EMBL/GenBank/DDBJ databases">
        <authorList>
            <person name="Nowell W R."/>
        </authorList>
    </citation>
    <scope>NUCLEOTIDE SEQUENCE</scope>
</reference>
<dbReference type="AlphaFoldDB" id="A0A815V425"/>
<dbReference type="PROSITE" id="PS51125">
    <property type="entry name" value="NHL"/>
    <property type="match status" value="1"/>
</dbReference>
<gene>
    <name evidence="3" type="ORF">JYZ213_LOCUS44919</name>
</gene>
<dbReference type="InterPro" id="IPR050952">
    <property type="entry name" value="TRIM-NHL_E3_ligases"/>
</dbReference>
<sequence length="270" mass="27724">LIVADYGNQRILKVSLINPPSAATIIAGGNGGGCNMNQFQGAVGVALDSSGRLYVADQTCNRVVRFPSGSTSATSGTLIGNITGTNLMSINTLTGDLYVASYVNNAIYKFVGGSGSPVVAAGGNGAGSALNQLNSPVGVYYDYLYTNSLYVADQNNYRIMKFPSGSTSSTNGAVVAGGNSAGSGANQFNNLQSVMVDSSGALYIADAGNYRIQRWLQGATSGTTIAGNGTSGTAANQLNNPIVALIDKYGNLLVVERANNRIQLFNLTAC</sequence>
<dbReference type="CDD" id="cd05819">
    <property type="entry name" value="NHL"/>
    <property type="match status" value="1"/>
</dbReference>
<evidence type="ECO:0008006" key="5">
    <source>
        <dbReference type="Google" id="ProtNLM"/>
    </source>
</evidence>
<evidence type="ECO:0000313" key="3">
    <source>
        <dbReference type="EMBL" id="CAF1527200.1"/>
    </source>
</evidence>
<accession>A0A815V425</accession>
<feature type="non-terminal residue" evidence="3">
    <location>
        <position position="1"/>
    </location>
</feature>
<dbReference type="Gene3D" id="2.120.10.30">
    <property type="entry name" value="TolB, C-terminal domain"/>
    <property type="match status" value="1"/>
</dbReference>
<dbReference type="SUPFAM" id="SSF101898">
    <property type="entry name" value="NHL repeat"/>
    <property type="match status" value="1"/>
</dbReference>
<evidence type="ECO:0000256" key="1">
    <source>
        <dbReference type="ARBA" id="ARBA00022737"/>
    </source>
</evidence>
<evidence type="ECO:0000256" key="2">
    <source>
        <dbReference type="PROSITE-ProRule" id="PRU00504"/>
    </source>
</evidence>
<dbReference type="PANTHER" id="PTHR24104">
    <property type="entry name" value="E3 UBIQUITIN-PROTEIN LIGASE NHLRC1-RELATED"/>
    <property type="match status" value="1"/>
</dbReference>
<dbReference type="PANTHER" id="PTHR24104:SF25">
    <property type="entry name" value="PROTEIN LIN-41"/>
    <property type="match status" value="1"/>
</dbReference>
<dbReference type="Pfam" id="PF01436">
    <property type="entry name" value="NHL"/>
    <property type="match status" value="1"/>
</dbReference>
<name>A0A815V425_9BILA</name>
<dbReference type="Gene3D" id="2.40.10.500">
    <property type="match status" value="2"/>
</dbReference>
<dbReference type="InterPro" id="IPR001258">
    <property type="entry name" value="NHL_repeat"/>
</dbReference>
<proteinExistence type="predicted"/>
<dbReference type="Proteomes" id="UP000663845">
    <property type="component" value="Unassembled WGS sequence"/>
</dbReference>
<dbReference type="GO" id="GO:0008270">
    <property type="term" value="F:zinc ion binding"/>
    <property type="evidence" value="ECO:0007669"/>
    <property type="project" value="UniProtKB-KW"/>
</dbReference>
<organism evidence="3 4">
    <name type="scientific">Adineta steineri</name>
    <dbReference type="NCBI Taxonomy" id="433720"/>
    <lineage>
        <taxon>Eukaryota</taxon>
        <taxon>Metazoa</taxon>
        <taxon>Spiralia</taxon>
        <taxon>Gnathifera</taxon>
        <taxon>Rotifera</taxon>
        <taxon>Eurotatoria</taxon>
        <taxon>Bdelloidea</taxon>
        <taxon>Adinetida</taxon>
        <taxon>Adinetidae</taxon>
        <taxon>Adineta</taxon>
    </lineage>
</organism>
<protein>
    <recommendedName>
        <fullName evidence="5">NHL repeat containing protein</fullName>
    </recommendedName>
</protein>
<comment type="caution">
    <text evidence="3">The sequence shown here is derived from an EMBL/GenBank/DDBJ whole genome shotgun (WGS) entry which is preliminary data.</text>
</comment>
<evidence type="ECO:0000313" key="4">
    <source>
        <dbReference type="Proteomes" id="UP000663845"/>
    </source>
</evidence>
<keyword evidence="1" id="KW-0677">Repeat</keyword>
<dbReference type="EMBL" id="CAJNOG010003189">
    <property type="protein sequence ID" value="CAF1527200.1"/>
    <property type="molecule type" value="Genomic_DNA"/>
</dbReference>
<feature type="repeat" description="NHL" evidence="2">
    <location>
        <begin position="127"/>
        <end position="165"/>
    </location>
</feature>
<dbReference type="InterPro" id="IPR011042">
    <property type="entry name" value="6-blade_b-propeller_TolB-like"/>
</dbReference>